<dbReference type="AlphaFoldDB" id="A0A3N2GXW7"/>
<gene>
    <name evidence="1" type="ORF">EDD35_3889</name>
</gene>
<keyword evidence="2" id="KW-1185">Reference proteome</keyword>
<reference evidence="1 2" key="1">
    <citation type="submission" date="2018-11" db="EMBL/GenBank/DDBJ databases">
        <title>Sequencing the genomes of 1000 actinobacteria strains.</title>
        <authorList>
            <person name="Klenk H.-P."/>
        </authorList>
    </citation>
    <scope>NUCLEOTIDE SEQUENCE [LARGE SCALE GENOMIC DNA]</scope>
    <source>
        <strain evidence="1 2">DSM 44348</strain>
    </source>
</reference>
<accession>A0A3N2GXW7</accession>
<name>A0A3N2GXW7_9PSEU</name>
<dbReference type="Proteomes" id="UP000274843">
    <property type="component" value="Unassembled WGS sequence"/>
</dbReference>
<sequence length="44" mass="4880">MQSASQAHRRRAEPFMLGHSLVLSRDHQRVSSPVVPATIGFCFA</sequence>
<organism evidence="1 2">
    <name type="scientific">Amycolatopsis thermoflava</name>
    <dbReference type="NCBI Taxonomy" id="84480"/>
    <lineage>
        <taxon>Bacteria</taxon>
        <taxon>Bacillati</taxon>
        <taxon>Actinomycetota</taxon>
        <taxon>Actinomycetes</taxon>
        <taxon>Pseudonocardiales</taxon>
        <taxon>Pseudonocardiaceae</taxon>
        <taxon>Amycolatopsis</taxon>
        <taxon>Amycolatopsis methanolica group</taxon>
    </lineage>
</organism>
<comment type="caution">
    <text evidence="1">The sequence shown here is derived from an EMBL/GenBank/DDBJ whole genome shotgun (WGS) entry which is preliminary data.</text>
</comment>
<evidence type="ECO:0000313" key="1">
    <source>
        <dbReference type="EMBL" id="ROS41526.1"/>
    </source>
</evidence>
<dbReference type="EMBL" id="RKHY01000001">
    <property type="protein sequence ID" value="ROS41526.1"/>
    <property type="molecule type" value="Genomic_DNA"/>
</dbReference>
<proteinExistence type="predicted"/>
<evidence type="ECO:0000313" key="2">
    <source>
        <dbReference type="Proteomes" id="UP000274843"/>
    </source>
</evidence>
<protein>
    <submittedName>
        <fullName evidence="1">Uncharacterized protein</fullName>
    </submittedName>
</protein>